<dbReference type="NCBIfam" id="TIGR01783">
    <property type="entry name" value="TonB-siderophor"/>
    <property type="match status" value="1"/>
</dbReference>
<dbReference type="GO" id="GO:0015344">
    <property type="term" value="F:siderophore uptake transmembrane transporter activity"/>
    <property type="evidence" value="ECO:0007669"/>
    <property type="project" value="TreeGrafter"/>
</dbReference>
<evidence type="ECO:0000256" key="4">
    <source>
        <dbReference type="ARBA" id="ARBA00022452"/>
    </source>
</evidence>
<evidence type="ECO:0000256" key="11">
    <source>
        <dbReference type="ARBA" id="ARBA00023136"/>
    </source>
</evidence>
<comment type="caution">
    <text evidence="18">The sequence shown here is derived from an EMBL/GenBank/DDBJ whole genome shotgun (WGS) entry which is preliminary data.</text>
</comment>
<dbReference type="InterPro" id="IPR037066">
    <property type="entry name" value="Plug_dom_sf"/>
</dbReference>
<dbReference type="InterPro" id="IPR010105">
    <property type="entry name" value="TonB_sidphr_rcpt"/>
</dbReference>
<feature type="domain" description="TonB-dependent receptor plug" evidence="17">
    <location>
        <begin position="156"/>
        <end position="246"/>
    </location>
</feature>
<dbReference type="InterPro" id="IPR036942">
    <property type="entry name" value="Beta-barrel_TonB_sf"/>
</dbReference>
<evidence type="ECO:0000256" key="1">
    <source>
        <dbReference type="ARBA" id="ARBA00004571"/>
    </source>
</evidence>
<dbReference type="Proteomes" id="UP000660862">
    <property type="component" value="Unassembled WGS sequence"/>
</dbReference>
<dbReference type="Pfam" id="PF13715">
    <property type="entry name" value="CarbopepD_reg_2"/>
    <property type="match status" value="1"/>
</dbReference>
<keyword evidence="13 14" id="KW-0998">Cell outer membrane</keyword>
<dbReference type="Gene3D" id="2.170.130.10">
    <property type="entry name" value="TonB-dependent receptor, plug domain"/>
    <property type="match status" value="1"/>
</dbReference>
<protein>
    <submittedName>
        <fullName evidence="18">TonB-dependent receptor</fullName>
    </submittedName>
</protein>
<dbReference type="GO" id="GO:0038023">
    <property type="term" value="F:signaling receptor activity"/>
    <property type="evidence" value="ECO:0007669"/>
    <property type="project" value="InterPro"/>
</dbReference>
<evidence type="ECO:0000256" key="10">
    <source>
        <dbReference type="ARBA" id="ARBA00023077"/>
    </source>
</evidence>
<dbReference type="PROSITE" id="PS52016">
    <property type="entry name" value="TONB_DEPENDENT_REC_3"/>
    <property type="match status" value="1"/>
</dbReference>
<evidence type="ECO:0000256" key="5">
    <source>
        <dbReference type="ARBA" id="ARBA00022496"/>
    </source>
</evidence>
<dbReference type="InterPro" id="IPR012910">
    <property type="entry name" value="Plug_dom"/>
</dbReference>
<evidence type="ECO:0000256" key="2">
    <source>
        <dbReference type="ARBA" id="ARBA00009810"/>
    </source>
</evidence>
<comment type="subcellular location">
    <subcellularLocation>
        <location evidence="1 14">Cell outer membrane</location>
        <topology evidence="1 14">Multi-pass membrane protein</topology>
    </subcellularLocation>
</comment>
<keyword evidence="6 14" id="KW-0812">Transmembrane</keyword>
<dbReference type="Gene3D" id="2.60.40.1120">
    <property type="entry name" value="Carboxypeptidase-like, regulatory domain"/>
    <property type="match status" value="1"/>
</dbReference>
<evidence type="ECO:0000313" key="18">
    <source>
        <dbReference type="EMBL" id="GGG96602.1"/>
    </source>
</evidence>
<dbReference type="CDD" id="cd01347">
    <property type="entry name" value="ligand_gated_channel"/>
    <property type="match status" value="1"/>
</dbReference>
<keyword evidence="4 14" id="KW-1134">Transmembrane beta strand</keyword>
<dbReference type="InterPro" id="IPR039426">
    <property type="entry name" value="TonB-dep_rcpt-like"/>
</dbReference>
<dbReference type="GO" id="GO:0009279">
    <property type="term" value="C:cell outer membrane"/>
    <property type="evidence" value="ECO:0007669"/>
    <property type="project" value="UniProtKB-SubCell"/>
</dbReference>
<evidence type="ECO:0000256" key="6">
    <source>
        <dbReference type="ARBA" id="ARBA00022692"/>
    </source>
</evidence>
<comment type="similarity">
    <text evidence="2 14 15">Belongs to the TonB-dependent receptor family.</text>
</comment>
<keyword evidence="19" id="KW-1185">Reference proteome</keyword>
<gene>
    <name evidence="18" type="ORF">GCM10007415_34770</name>
</gene>
<dbReference type="SUPFAM" id="SSF56935">
    <property type="entry name" value="Porins"/>
    <property type="match status" value="1"/>
</dbReference>
<evidence type="ECO:0000256" key="13">
    <source>
        <dbReference type="ARBA" id="ARBA00023237"/>
    </source>
</evidence>
<dbReference type="GO" id="GO:0030246">
    <property type="term" value="F:carbohydrate binding"/>
    <property type="evidence" value="ECO:0007669"/>
    <property type="project" value="InterPro"/>
</dbReference>
<evidence type="ECO:0000256" key="7">
    <source>
        <dbReference type="ARBA" id="ARBA00022729"/>
    </source>
</evidence>
<reference evidence="18" key="2">
    <citation type="submission" date="2020-09" db="EMBL/GenBank/DDBJ databases">
        <authorList>
            <person name="Sun Q."/>
            <person name="Zhou Y."/>
        </authorList>
    </citation>
    <scope>NUCLEOTIDE SEQUENCE</scope>
    <source>
        <strain evidence="18">CGMCC 1.12195</strain>
    </source>
</reference>
<dbReference type="PANTHER" id="PTHR32552:SF68">
    <property type="entry name" value="FERRICHROME OUTER MEMBRANE TRANSPORTER_PHAGE RECEPTOR"/>
    <property type="match status" value="1"/>
</dbReference>
<sequence>MHSLRIEVANSRKYGLRAVLVFSLSLFFLSASVAQQGLPPAAGKAAVSGTVSTSDGKPAGFVTVSIRGQRSTQADEQGRFTLENIEPGTHTVVASYVGLQTQQKQVTAVAGGINKVTFILYEDAQTLQEVVVNGERVNRFANKETEYVARMPLTNLENPQVYSVITKQLMQEQASFTIAESMRNAAGALPVINPSGGLSVFFRGFGTGINARNGMESTTERSAMDLANVERIEVLKGPSGTLFGSSVSSFGGVVNLVTKKPLDAKRTEISYSTGSFGLNRLTADVNTVFDTEKTIRFRVNGAMHRERSFLSYGFNNTFLIAPSLNYRVNERLTLNVDAEFLNVHNTQPMNFIIQSADIRQPKDLRLGYRESLYHNNVDVKNHATRFFAEGVYALSSNWKSTTLFSYISENVDRSYQRPVIWTSPTQATRASAVYGPVYNGYTNVQQNFNGQFRTGGITHNLLLGGNYRNYTGSFLFAEGTVIDAVDVTGDFQPVLKQQIDELVSFEPYPTPTQHNASLYASDVVGLTPRLSAMLSLRLDHFNRKEMEGEEGFKQTSLAPKLGLVYQMVPQQVSLFGNYMSGFQNVAPVVQPDGSRQTLDPLFANQAEGGVKAELFGKKMSFTASYYYIHIDNAIRMDADMFTIQDGQQTSKGIDLELIAEPVVGLNVVAGYGYNDNRIVKASNEAIEGNKAASAPESVANVWTSYTFQQQLKGLGLGVGVNYVDKMYRASDNHFFIPSYTLVNTVLYYTRQAWGIQLKVNNLTDQRYWDNWGNAQAPANFVANLTFRF</sequence>
<dbReference type="InterPro" id="IPR000531">
    <property type="entry name" value="Beta-barrel_TonB"/>
</dbReference>
<dbReference type="Gene3D" id="2.40.170.20">
    <property type="entry name" value="TonB-dependent receptor, beta-barrel domain"/>
    <property type="match status" value="1"/>
</dbReference>
<keyword evidence="5" id="KW-0410">Iron transport</keyword>
<keyword evidence="10 15" id="KW-0798">TonB box</keyword>
<dbReference type="PANTHER" id="PTHR32552">
    <property type="entry name" value="FERRICHROME IRON RECEPTOR-RELATED"/>
    <property type="match status" value="1"/>
</dbReference>
<dbReference type="SUPFAM" id="SSF49452">
    <property type="entry name" value="Starch-binding domain-like"/>
    <property type="match status" value="1"/>
</dbReference>
<dbReference type="RefSeq" id="WP_188507360.1">
    <property type="nucleotide sequence ID" value="NZ_BMER01000004.1"/>
</dbReference>
<evidence type="ECO:0000313" key="19">
    <source>
        <dbReference type="Proteomes" id="UP000660862"/>
    </source>
</evidence>
<dbReference type="AlphaFoldDB" id="A0A917HZN1"/>
<dbReference type="Pfam" id="PF00593">
    <property type="entry name" value="TonB_dep_Rec_b-barrel"/>
    <property type="match status" value="1"/>
</dbReference>
<keyword evidence="7" id="KW-0732">Signal</keyword>
<keyword evidence="12 18" id="KW-0675">Receptor</keyword>
<keyword evidence="9" id="KW-0406">Ion transport</keyword>
<evidence type="ECO:0000256" key="12">
    <source>
        <dbReference type="ARBA" id="ARBA00023170"/>
    </source>
</evidence>
<feature type="domain" description="TonB-dependent receptor-like beta-barrel" evidence="16">
    <location>
        <begin position="328"/>
        <end position="762"/>
    </location>
</feature>
<evidence type="ECO:0000259" key="17">
    <source>
        <dbReference type="Pfam" id="PF07715"/>
    </source>
</evidence>
<dbReference type="Pfam" id="PF07715">
    <property type="entry name" value="Plug"/>
    <property type="match status" value="1"/>
</dbReference>
<dbReference type="InterPro" id="IPR013784">
    <property type="entry name" value="Carb-bd-like_fold"/>
</dbReference>
<evidence type="ECO:0000256" key="3">
    <source>
        <dbReference type="ARBA" id="ARBA00022448"/>
    </source>
</evidence>
<name>A0A917HZN1_9SPHI</name>
<accession>A0A917HZN1</accession>
<proteinExistence type="inferred from homology"/>
<keyword evidence="11 14" id="KW-0472">Membrane</keyword>
<dbReference type="GO" id="GO:0015891">
    <property type="term" value="P:siderophore transport"/>
    <property type="evidence" value="ECO:0007669"/>
    <property type="project" value="InterPro"/>
</dbReference>
<keyword evidence="3 14" id="KW-0813">Transport</keyword>
<evidence type="ECO:0000256" key="9">
    <source>
        <dbReference type="ARBA" id="ARBA00023065"/>
    </source>
</evidence>
<dbReference type="EMBL" id="BMER01000004">
    <property type="protein sequence ID" value="GGG96602.1"/>
    <property type="molecule type" value="Genomic_DNA"/>
</dbReference>
<organism evidence="18 19">
    <name type="scientific">Parapedobacter pyrenivorans</name>
    <dbReference type="NCBI Taxonomy" id="1305674"/>
    <lineage>
        <taxon>Bacteria</taxon>
        <taxon>Pseudomonadati</taxon>
        <taxon>Bacteroidota</taxon>
        <taxon>Sphingobacteriia</taxon>
        <taxon>Sphingobacteriales</taxon>
        <taxon>Sphingobacteriaceae</taxon>
        <taxon>Parapedobacter</taxon>
    </lineage>
</organism>
<evidence type="ECO:0000259" key="16">
    <source>
        <dbReference type="Pfam" id="PF00593"/>
    </source>
</evidence>
<evidence type="ECO:0000256" key="15">
    <source>
        <dbReference type="RuleBase" id="RU003357"/>
    </source>
</evidence>
<keyword evidence="8" id="KW-0408">Iron</keyword>
<reference evidence="18" key="1">
    <citation type="journal article" date="2014" name="Int. J. Syst. Evol. Microbiol.">
        <title>Complete genome sequence of Corynebacterium casei LMG S-19264T (=DSM 44701T), isolated from a smear-ripened cheese.</title>
        <authorList>
            <consortium name="US DOE Joint Genome Institute (JGI-PGF)"/>
            <person name="Walter F."/>
            <person name="Albersmeier A."/>
            <person name="Kalinowski J."/>
            <person name="Ruckert C."/>
        </authorList>
    </citation>
    <scope>NUCLEOTIDE SEQUENCE</scope>
    <source>
        <strain evidence="18">CGMCC 1.12195</strain>
    </source>
</reference>
<evidence type="ECO:0000256" key="14">
    <source>
        <dbReference type="PROSITE-ProRule" id="PRU01360"/>
    </source>
</evidence>
<evidence type="ECO:0000256" key="8">
    <source>
        <dbReference type="ARBA" id="ARBA00023004"/>
    </source>
</evidence>